<organism evidence="1 2">
    <name type="scientific">Pelobates cultripes</name>
    <name type="common">Western spadefoot toad</name>
    <dbReference type="NCBI Taxonomy" id="61616"/>
    <lineage>
        <taxon>Eukaryota</taxon>
        <taxon>Metazoa</taxon>
        <taxon>Chordata</taxon>
        <taxon>Craniata</taxon>
        <taxon>Vertebrata</taxon>
        <taxon>Euteleostomi</taxon>
        <taxon>Amphibia</taxon>
        <taxon>Batrachia</taxon>
        <taxon>Anura</taxon>
        <taxon>Pelobatoidea</taxon>
        <taxon>Pelobatidae</taxon>
        <taxon>Pelobates</taxon>
    </lineage>
</organism>
<evidence type="ECO:0000313" key="2">
    <source>
        <dbReference type="Proteomes" id="UP001295444"/>
    </source>
</evidence>
<sequence>MASGVRACATATAAIQWILLSDNGFRSEPALLPRCRYNGLYCLVMTSRVRAYFQGESLRYCHGGDTMDLTVWDNGFRSESLRYCHGGDTIDLTVWDNGFQSESLHYCHGSDTMDLTV</sequence>
<dbReference type="AlphaFoldDB" id="A0AAD1WWM7"/>
<gene>
    <name evidence="1" type="ORF">PECUL_23A012937</name>
</gene>
<evidence type="ECO:0000313" key="1">
    <source>
        <dbReference type="EMBL" id="CAH2326899.1"/>
    </source>
</evidence>
<keyword evidence="2" id="KW-1185">Reference proteome</keyword>
<dbReference type="EMBL" id="OW240924">
    <property type="protein sequence ID" value="CAH2326899.1"/>
    <property type="molecule type" value="Genomic_DNA"/>
</dbReference>
<dbReference type="Proteomes" id="UP001295444">
    <property type="component" value="Chromosome 13"/>
</dbReference>
<protein>
    <submittedName>
        <fullName evidence="1">Uncharacterized protein</fullName>
    </submittedName>
</protein>
<name>A0AAD1WWM7_PELCU</name>
<accession>A0AAD1WWM7</accession>
<proteinExistence type="predicted"/>
<reference evidence="1" key="1">
    <citation type="submission" date="2022-03" db="EMBL/GenBank/DDBJ databases">
        <authorList>
            <person name="Alioto T."/>
            <person name="Alioto T."/>
            <person name="Gomez Garrido J."/>
        </authorList>
    </citation>
    <scope>NUCLEOTIDE SEQUENCE</scope>
</reference>